<gene>
    <name evidence="1" type="ORF">HMPREF0198_1072</name>
</gene>
<reference evidence="1 2" key="1">
    <citation type="submission" date="2009-08" db="EMBL/GenBank/DDBJ databases">
        <authorList>
            <person name="Qin X."/>
            <person name="Bachman B."/>
            <person name="Battles P."/>
            <person name="Bell A."/>
            <person name="Bess C."/>
            <person name="Bickham C."/>
            <person name="Chaboub L."/>
            <person name="Chen D."/>
            <person name="Coyle M."/>
            <person name="Deiros D.R."/>
            <person name="Dinh H."/>
            <person name="Forbes L."/>
            <person name="Fowler G."/>
            <person name="Francisco L."/>
            <person name="Fu Q."/>
            <person name="Gubbala S."/>
            <person name="Hale W."/>
            <person name="Han Y."/>
            <person name="Hemphill L."/>
            <person name="Highlander S.K."/>
            <person name="Hirani K."/>
            <person name="Hogues M."/>
            <person name="Jackson L."/>
            <person name="Jakkamsetti A."/>
            <person name="Javaid M."/>
            <person name="Jiang H."/>
            <person name="Korchina V."/>
            <person name="Kovar C."/>
            <person name="Lara F."/>
            <person name="Lee S."/>
            <person name="Mata R."/>
            <person name="Mathew T."/>
            <person name="Moen C."/>
            <person name="Morales K."/>
            <person name="Munidasa M."/>
            <person name="Nazareth L."/>
            <person name="Ngo R."/>
            <person name="Nguyen L."/>
            <person name="Okwuonu G."/>
            <person name="Ongeri F."/>
            <person name="Patil S."/>
            <person name="Petrosino J."/>
            <person name="Pham C."/>
            <person name="Pham P."/>
            <person name="Pu L.-L."/>
            <person name="Puazo M."/>
            <person name="Raj R."/>
            <person name="Reid J."/>
            <person name="Rouhana J."/>
            <person name="Saada N."/>
            <person name="Shang Y."/>
            <person name="Simmons D."/>
            <person name="Thornton R."/>
            <person name="Warren J."/>
            <person name="Weissenberger G."/>
            <person name="Zhang J."/>
            <person name="Zhang L."/>
            <person name="Zhou C."/>
            <person name="Zhu D."/>
            <person name="Muzny D."/>
            <person name="Worley K."/>
            <person name="Gibbs R."/>
        </authorList>
    </citation>
    <scope>NUCLEOTIDE SEQUENCE [LARGE SCALE GENOMIC DNA]</scope>
    <source>
        <strain evidence="2">ATCC 15826 / DSM 8339 / NCTC 10426 / 6573</strain>
    </source>
</reference>
<accession>C8N994</accession>
<dbReference type="EMBL" id="ACKY01000056">
    <property type="protein sequence ID" value="EEV88767.1"/>
    <property type="molecule type" value="Genomic_DNA"/>
</dbReference>
<organism evidence="1 2">
    <name type="scientific">Cardiobacterium hominis (strain ATCC 15826 / DSM 8339 / NCTC 10426 / 6573)</name>
    <dbReference type="NCBI Taxonomy" id="638300"/>
    <lineage>
        <taxon>Bacteria</taxon>
        <taxon>Pseudomonadati</taxon>
        <taxon>Pseudomonadota</taxon>
        <taxon>Gammaproteobacteria</taxon>
        <taxon>Cardiobacteriales</taxon>
        <taxon>Cardiobacteriaceae</taxon>
        <taxon>Cardiobacterium</taxon>
    </lineage>
</organism>
<evidence type="ECO:0000313" key="2">
    <source>
        <dbReference type="Proteomes" id="UP000004870"/>
    </source>
</evidence>
<dbReference type="AlphaFoldDB" id="C8N994"/>
<proteinExistence type="predicted"/>
<dbReference type="HOGENOM" id="CLU_1500915_0_0_6"/>
<dbReference type="Proteomes" id="UP000004870">
    <property type="component" value="Unassembled WGS sequence"/>
</dbReference>
<dbReference type="Gene3D" id="3.90.1150.30">
    <property type="match status" value="1"/>
</dbReference>
<name>C8N994_CARH6</name>
<keyword evidence="2" id="KW-1185">Reference proteome</keyword>
<evidence type="ECO:0000313" key="1">
    <source>
        <dbReference type="EMBL" id="EEV88767.1"/>
    </source>
</evidence>
<sequence>MHRAELLEEIAGRYGVAAEYPWRRYPRYAVFRHAGNRKWFAVLMNPPGRKLGLATEDEVAILNVKIRAEENSLLRGMDAVLPADLPALVATLTHHIADLSATQDNLADSLAAYPPITPPNLCVGFGDGALKADDLIAGILGAVVKDPVQDKIVWQEYLDTVVKQRDGWQDLYRAARDMA</sequence>
<protein>
    <submittedName>
        <fullName evidence="1">Uncharacterized protein</fullName>
    </submittedName>
</protein>
<dbReference type="OrthoDB" id="3194910at2"/>
<dbReference type="SUPFAM" id="SSF142906">
    <property type="entry name" value="YjbR-like"/>
    <property type="match status" value="1"/>
</dbReference>
<dbReference type="InterPro" id="IPR038056">
    <property type="entry name" value="YjbR-like_sf"/>
</dbReference>
<comment type="caution">
    <text evidence="1">The sequence shown here is derived from an EMBL/GenBank/DDBJ whole genome shotgun (WGS) entry which is preliminary data.</text>
</comment>